<sequence>MITVNNREIEFHQGMTLAEAIKESGEMLDTMTIVFMDDNVFQHDKLHEKMLEGFENIKLLKIVSGG</sequence>
<name>A0A562J8D6_9FIRM</name>
<dbReference type="Gene3D" id="3.10.20.30">
    <property type="match status" value="1"/>
</dbReference>
<dbReference type="AlphaFoldDB" id="A0A562J8D6"/>
<accession>A0A562J8D6</accession>
<reference evidence="1 2" key="1">
    <citation type="submission" date="2019-07" db="EMBL/GenBank/DDBJ databases">
        <title>Genomic Encyclopedia of Type Strains, Phase I: the one thousand microbial genomes (KMG-I) project.</title>
        <authorList>
            <person name="Kyrpides N."/>
        </authorList>
    </citation>
    <scope>NUCLEOTIDE SEQUENCE [LARGE SCALE GENOMIC DNA]</scope>
    <source>
        <strain evidence="1 2">DSM 13558</strain>
    </source>
</reference>
<comment type="caution">
    <text evidence="1">The sequence shown here is derived from an EMBL/GenBank/DDBJ whole genome shotgun (WGS) entry which is preliminary data.</text>
</comment>
<keyword evidence="2" id="KW-1185">Reference proteome</keyword>
<dbReference type="InterPro" id="IPR012675">
    <property type="entry name" value="Beta-grasp_dom_sf"/>
</dbReference>
<organism evidence="1 2">
    <name type="scientific">Sedimentibacter saalensis</name>
    <dbReference type="NCBI Taxonomy" id="130788"/>
    <lineage>
        <taxon>Bacteria</taxon>
        <taxon>Bacillati</taxon>
        <taxon>Bacillota</taxon>
        <taxon>Tissierellia</taxon>
        <taxon>Sedimentibacter</taxon>
    </lineage>
</organism>
<dbReference type="SUPFAM" id="SSF54285">
    <property type="entry name" value="MoaD/ThiS"/>
    <property type="match status" value="1"/>
</dbReference>
<evidence type="ECO:0000313" key="1">
    <source>
        <dbReference type="EMBL" id="TWH79429.1"/>
    </source>
</evidence>
<protein>
    <submittedName>
        <fullName evidence="1">Sulfur carrier protein</fullName>
    </submittedName>
</protein>
<dbReference type="Proteomes" id="UP000315343">
    <property type="component" value="Unassembled WGS sequence"/>
</dbReference>
<gene>
    <name evidence="1" type="ORF">LY60_02407</name>
</gene>
<dbReference type="RefSeq" id="WP_145083841.1">
    <property type="nucleotide sequence ID" value="NZ_JBCFAR010000003.1"/>
</dbReference>
<proteinExistence type="predicted"/>
<dbReference type="EMBL" id="VLKH01000006">
    <property type="protein sequence ID" value="TWH79429.1"/>
    <property type="molecule type" value="Genomic_DNA"/>
</dbReference>
<dbReference type="InterPro" id="IPR016155">
    <property type="entry name" value="Mopterin_synth/thiamin_S_b"/>
</dbReference>
<evidence type="ECO:0000313" key="2">
    <source>
        <dbReference type="Proteomes" id="UP000315343"/>
    </source>
</evidence>